<dbReference type="Pfam" id="PF22749">
    <property type="entry name" value="Arb2"/>
    <property type="match status" value="1"/>
</dbReference>
<dbReference type="GO" id="GO:0005634">
    <property type="term" value="C:nucleus"/>
    <property type="evidence" value="ECO:0007669"/>
    <property type="project" value="TreeGrafter"/>
</dbReference>
<sequence length="453" mass="50290">MFARSSTNFLPDAPFKPDLKELGYFITDDGDLRSIRDPSKGFHYAINKVSRWNDVNREAMRICMRAEYHRRFESEGIAHFFLPQMTTTKPSDPHVPILTTPLDALRKKTQVLVIVNGHMQDLGVWAWRLLEHEHGSLNGTALGLAKKLNHCAKEQPGMIVANLGQLLFSHKYQCAVTRDSWNSLPRASAVHPSPKIHPEHNIIPGNENPEAHLRFILENVVLNPDLVAKDAEIYVVGLSRSADVLIELFNSEWSKYSRRITAIGLTSPSTMPERITNSDFKTFLAERARSWESAYAPLNVCTDRPEPTVSPAVNSSSASTNTGDTDPGPQWGLGDDGPIQQLKLCPTFSGGDEFIDELVFPRVYPHVVDWFFNEVGINPAGYKNPELEIFKTNEEVGQSDQYDGASEPLNNVGAGPDLSVVNEPVVDEEANSEPMGPPRIVVEDAEADIGDLA</sequence>
<evidence type="ECO:0000259" key="2">
    <source>
        <dbReference type="Pfam" id="PF22749"/>
    </source>
</evidence>
<dbReference type="GO" id="GO:0031048">
    <property type="term" value="P:regulatory ncRNA-mediated heterochromatin formation"/>
    <property type="evidence" value="ECO:0007669"/>
    <property type="project" value="TreeGrafter"/>
</dbReference>
<accession>A0A6A6GWJ1</accession>
<feature type="compositionally biased region" description="Polar residues" evidence="1">
    <location>
        <begin position="311"/>
        <end position="324"/>
    </location>
</feature>
<evidence type="ECO:0000313" key="3">
    <source>
        <dbReference type="EMBL" id="KAF2229870.1"/>
    </source>
</evidence>
<dbReference type="PANTHER" id="PTHR21357:SF4">
    <property type="entry name" value="FAM172 FAMILY PROTEIN HOMOLOG CG10038"/>
    <property type="match status" value="1"/>
</dbReference>
<dbReference type="OrthoDB" id="421951at2759"/>
<dbReference type="AlphaFoldDB" id="A0A6A6GWJ1"/>
<feature type="region of interest" description="Disordered" evidence="1">
    <location>
        <begin position="306"/>
        <end position="336"/>
    </location>
</feature>
<evidence type="ECO:0000313" key="4">
    <source>
        <dbReference type="Proteomes" id="UP000800092"/>
    </source>
</evidence>
<organism evidence="3 4">
    <name type="scientific">Viridothelium virens</name>
    <name type="common">Speckled blister lichen</name>
    <name type="synonym">Trypethelium virens</name>
    <dbReference type="NCBI Taxonomy" id="1048519"/>
    <lineage>
        <taxon>Eukaryota</taxon>
        <taxon>Fungi</taxon>
        <taxon>Dikarya</taxon>
        <taxon>Ascomycota</taxon>
        <taxon>Pezizomycotina</taxon>
        <taxon>Dothideomycetes</taxon>
        <taxon>Dothideomycetes incertae sedis</taxon>
        <taxon>Trypetheliales</taxon>
        <taxon>Trypetheliaceae</taxon>
        <taxon>Viridothelium</taxon>
    </lineage>
</organism>
<reference evidence="3" key="1">
    <citation type="journal article" date="2020" name="Stud. Mycol.">
        <title>101 Dothideomycetes genomes: a test case for predicting lifestyles and emergence of pathogens.</title>
        <authorList>
            <person name="Haridas S."/>
            <person name="Albert R."/>
            <person name="Binder M."/>
            <person name="Bloem J."/>
            <person name="Labutti K."/>
            <person name="Salamov A."/>
            <person name="Andreopoulos B."/>
            <person name="Baker S."/>
            <person name="Barry K."/>
            <person name="Bills G."/>
            <person name="Bluhm B."/>
            <person name="Cannon C."/>
            <person name="Castanera R."/>
            <person name="Culley D."/>
            <person name="Daum C."/>
            <person name="Ezra D."/>
            <person name="Gonzalez J."/>
            <person name="Henrissat B."/>
            <person name="Kuo A."/>
            <person name="Liang C."/>
            <person name="Lipzen A."/>
            <person name="Lutzoni F."/>
            <person name="Magnuson J."/>
            <person name="Mondo S."/>
            <person name="Nolan M."/>
            <person name="Ohm R."/>
            <person name="Pangilinan J."/>
            <person name="Park H.-J."/>
            <person name="Ramirez L."/>
            <person name="Alfaro M."/>
            <person name="Sun H."/>
            <person name="Tritt A."/>
            <person name="Yoshinaga Y."/>
            <person name="Zwiers L.-H."/>
            <person name="Turgeon B."/>
            <person name="Goodwin S."/>
            <person name="Spatafora J."/>
            <person name="Crous P."/>
            <person name="Grigoriev I."/>
        </authorList>
    </citation>
    <scope>NUCLEOTIDE SEQUENCE</scope>
    <source>
        <strain evidence="3">Tuck. ex Michener</strain>
    </source>
</reference>
<dbReference type="Proteomes" id="UP000800092">
    <property type="component" value="Unassembled WGS sequence"/>
</dbReference>
<dbReference type="InterPro" id="IPR048263">
    <property type="entry name" value="Arb2"/>
</dbReference>
<dbReference type="GO" id="GO:0035197">
    <property type="term" value="F:siRNA binding"/>
    <property type="evidence" value="ECO:0007669"/>
    <property type="project" value="TreeGrafter"/>
</dbReference>
<dbReference type="PANTHER" id="PTHR21357">
    <property type="entry name" value="FAM172 FAMILY PROTEIN HOMOLOG CG10038"/>
    <property type="match status" value="1"/>
</dbReference>
<feature type="domain" description="Arb2" evidence="2">
    <location>
        <begin position="15"/>
        <end position="292"/>
    </location>
</feature>
<dbReference type="InterPro" id="IPR053858">
    <property type="entry name" value="Arb2_dom"/>
</dbReference>
<name>A0A6A6GWJ1_VIRVR</name>
<gene>
    <name evidence="3" type="ORF">EV356DRAFT_493072</name>
</gene>
<proteinExistence type="predicted"/>
<keyword evidence="4" id="KW-1185">Reference proteome</keyword>
<dbReference type="EMBL" id="ML991852">
    <property type="protein sequence ID" value="KAF2229870.1"/>
    <property type="molecule type" value="Genomic_DNA"/>
</dbReference>
<evidence type="ECO:0000256" key="1">
    <source>
        <dbReference type="SAM" id="MobiDB-lite"/>
    </source>
</evidence>
<protein>
    <recommendedName>
        <fullName evidence="2">Arb2 domain-containing protein</fullName>
    </recommendedName>
</protein>